<dbReference type="InterPro" id="IPR008928">
    <property type="entry name" value="6-hairpin_glycosidase_sf"/>
</dbReference>
<evidence type="ECO:0000313" key="2">
    <source>
        <dbReference type="EMBL" id="GGI50012.1"/>
    </source>
</evidence>
<feature type="signal peptide" evidence="1">
    <location>
        <begin position="1"/>
        <end position="29"/>
    </location>
</feature>
<keyword evidence="3" id="KW-1185">Reference proteome</keyword>
<dbReference type="Gene3D" id="1.50.10.10">
    <property type="match status" value="1"/>
</dbReference>
<name>A0A917J8S1_9SPHI</name>
<protein>
    <recommendedName>
        <fullName evidence="4">DUF4450 domain-containing protein</fullName>
    </recommendedName>
</protein>
<dbReference type="EMBL" id="BMDO01000002">
    <property type="protein sequence ID" value="GGI50012.1"/>
    <property type="molecule type" value="Genomic_DNA"/>
</dbReference>
<dbReference type="Pfam" id="PF14614">
    <property type="entry name" value="DUF4450"/>
    <property type="match status" value="1"/>
</dbReference>
<dbReference type="Proteomes" id="UP000662074">
    <property type="component" value="Unassembled WGS sequence"/>
</dbReference>
<evidence type="ECO:0000256" key="1">
    <source>
        <dbReference type="SAM" id="SignalP"/>
    </source>
</evidence>
<reference evidence="2" key="2">
    <citation type="submission" date="2020-09" db="EMBL/GenBank/DDBJ databases">
        <authorList>
            <person name="Sun Q."/>
            <person name="Sedlacek I."/>
        </authorList>
    </citation>
    <scope>NUCLEOTIDE SEQUENCE</scope>
    <source>
        <strain evidence="2">CCM 8711</strain>
    </source>
</reference>
<dbReference type="InterPro" id="IPR012341">
    <property type="entry name" value="6hp_glycosidase-like_sf"/>
</dbReference>
<evidence type="ECO:0008006" key="4">
    <source>
        <dbReference type="Google" id="ProtNLM"/>
    </source>
</evidence>
<dbReference type="AlphaFoldDB" id="A0A917J8S1"/>
<proteinExistence type="predicted"/>
<comment type="caution">
    <text evidence="2">The sequence shown here is derived from an EMBL/GenBank/DDBJ whole genome shotgun (WGS) entry which is preliminary data.</text>
</comment>
<dbReference type="SUPFAM" id="SSF48208">
    <property type="entry name" value="Six-hairpin glycosidases"/>
    <property type="match status" value="1"/>
</dbReference>
<dbReference type="CDD" id="cd11747">
    <property type="entry name" value="GH94N_like_1"/>
    <property type="match status" value="1"/>
</dbReference>
<organism evidence="2 3">
    <name type="scientific">Mucilaginibacter galii</name>
    <dbReference type="NCBI Taxonomy" id="2005073"/>
    <lineage>
        <taxon>Bacteria</taxon>
        <taxon>Pseudomonadati</taxon>
        <taxon>Bacteroidota</taxon>
        <taxon>Sphingobacteriia</taxon>
        <taxon>Sphingobacteriales</taxon>
        <taxon>Sphingobacteriaceae</taxon>
        <taxon>Mucilaginibacter</taxon>
    </lineage>
</organism>
<dbReference type="RefSeq" id="WP_188414796.1">
    <property type="nucleotide sequence ID" value="NZ_BMDO01000002.1"/>
</dbReference>
<sequence>MIIAEFKKLRVLAFLAGCLSTFYGPQATAQTTGTPWHGIERSMRYRPDGKDFVINNGTRRFNRAIYGTNTAFRVEAGDLPEFALYLSGMGGNLKLGIVNGTESKWLINAQSIEARYRAGSMLYTIHDPMLGKGSIELWLLAGSTADNLLLKAEIKGATGVQLLWAYGGATGKKFSRDGDIGADPESSFYLKPEYCTNNRYLIDQNTFRLDFNAKATTEATRYQNEQSLANENQTVVTKKIISGLFPPSSAAKQANAEQQTTPLALYNSSATGKPLICGLIKNTSQPLYWMIGPGISKSTYNEIPKLLNTAETARKLLTSRVQLNTPDPYINTLGGALAVAADGIWENPSYMHGAIAWRARLPAWRGAYVADPLGWHDRASMHFNSYALSQITSPESGPVIADTALHLARQQEKLGNSMFSSGYISRNPNGDIRPHHYDMNLVFIDQMLTHFYWTGNVNEVKKLWPVIKRHLVWEKRNYDQDGDGLYDAYCCIWASDALQYSGGGVTHSSAYNYRANKIAAQLARLAGDDPKPYEKEADKIKKAIANVLWMPEKGTYAEFKDLLGNQLLHTSPGLWTIYHAIDEGVPDAMQAYQSLKYVDNEIPHISIQAKGLTGNYHVLSTTNWLPYTWSLNNVAMAENMHTALAYWQGGCVDNAFNLWKSTLLESMYLGASPGNFQQLSFYDAIRGELYRDFADPIGITARTLVEGLFGIQPNLLDNTLTIKPGLPQEWNYASLNVPDIRFDFKRTGTTDVYTITSALPKTLPLNLEINARAAQITGITVNGKPAKWTVKTMAVGSPIIQITAGSQKQYVVKITWGSAVLDNQTLSFDRVAGQKYLQAFDKASIVNITDPQGILASQSFTLHKLNYVLKPMQGNHTAFIQLKQGALTWWQPLDMAVHPEPVEIRYNLEQHADAIRFILRNYANKGQVEIQVNPEINEGYSQKLDVASNGVSNEIMVPLKHLVPGSNHIRLQYQGHVTDTTIVNWHIVQATSNSMQTVNMAANFNDAVTNIFTNQYLSPRPKSVTLQLPVQGIGNWCYPLTMANIDDSGLRKVAANNKNQFELPQHIAFATPGGEGKNIAFTSQWDNYPRSVNIPLNGKASHAYLLMAGSTNPMQTRLTNGTVTIRYQDGSSQVLALRNPENWQPIEQDYDNDGYAFNTNAAKPLRVYLKTGIATLDWKTYTTIKGFSNKGIDGGAATVLDMYLDPTKQLKSLELNTVANDVVIGLMGITLTRNE</sequence>
<evidence type="ECO:0000313" key="3">
    <source>
        <dbReference type="Proteomes" id="UP000662074"/>
    </source>
</evidence>
<keyword evidence="1" id="KW-0732">Signal</keyword>
<reference evidence="2" key="1">
    <citation type="journal article" date="2014" name="Int. J. Syst. Evol. Microbiol.">
        <title>Complete genome sequence of Corynebacterium casei LMG S-19264T (=DSM 44701T), isolated from a smear-ripened cheese.</title>
        <authorList>
            <consortium name="US DOE Joint Genome Institute (JGI-PGF)"/>
            <person name="Walter F."/>
            <person name="Albersmeier A."/>
            <person name="Kalinowski J."/>
            <person name="Ruckert C."/>
        </authorList>
    </citation>
    <scope>NUCLEOTIDE SEQUENCE</scope>
    <source>
        <strain evidence="2">CCM 8711</strain>
    </source>
</reference>
<accession>A0A917J8S1</accession>
<gene>
    <name evidence="2" type="ORF">GCM10011425_12240</name>
</gene>
<dbReference type="InterPro" id="IPR028028">
    <property type="entry name" value="DUF4450"/>
</dbReference>
<dbReference type="GO" id="GO:0005975">
    <property type="term" value="P:carbohydrate metabolic process"/>
    <property type="evidence" value="ECO:0007669"/>
    <property type="project" value="InterPro"/>
</dbReference>
<feature type="chain" id="PRO_5037908892" description="DUF4450 domain-containing protein" evidence="1">
    <location>
        <begin position="30"/>
        <end position="1235"/>
    </location>
</feature>